<evidence type="ECO:0000313" key="3">
    <source>
        <dbReference type="EMBL" id="MFC5380859.1"/>
    </source>
</evidence>
<organism evidence="3 4">
    <name type="scientific">Aquipuribacter nitratireducens</name>
    <dbReference type="NCBI Taxonomy" id="650104"/>
    <lineage>
        <taxon>Bacteria</taxon>
        <taxon>Bacillati</taxon>
        <taxon>Actinomycetota</taxon>
        <taxon>Actinomycetes</taxon>
        <taxon>Micrococcales</taxon>
        <taxon>Intrasporangiaceae</taxon>
        <taxon>Aquipuribacter</taxon>
    </lineage>
</organism>
<dbReference type="Pfam" id="PF04542">
    <property type="entry name" value="Sigma70_r2"/>
    <property type="match status" value="1"/>
</dbReference>
<dbReference type="InterPro" id="IPR007627">
    <property type="entry name" value="RNA_pol_sigma70_r2"/>
</dbReference>
<dbReference type="RefSeq" id="WP_340267519.1">
    <property type="nucleotide sequence ID" value="NZ_JBBEOG010000002.1"/>
</dbReference>
<dbReference type="SUPFAM" id="SSF88946">
    <property type="entry name" value="Sigma2 domain of RNA polymerase sigma factors"/>
    <property type="match status" value="1"/>
</dbReference>
<evidence type="ECO:0000259" key="1">
    <source>
        <dbReference type="Pfam" id="PF04542"/>
    </source>
</evidence>
<name>A0ABW0GLX6_9MICO</name>
<keyword evidence="4" id="KW-1185">Reference proteome</keyword>
<feature type="domain" description="DUF6596" evidence="2">
    <location>
        <begin position="184"/>
        <end position="286"/>
    </location>
</feature>
<dbReference type="PANTHER" id="PTHR47756:SF2">
    <property type="entry name" value="BLL6612 PROTEIN"/>
    <property type="match status" value="1"/>
</dbReference>
<accession>A0ABW0GLX6</accession>
<proteinExistence type="predicted"/>
<evidence type="ECO:0000313" key="4">
    <source>
        <dbReference type="Proteomes" id="UP001596122"/>
    </source>
</evidence>
<dbReference type="InterPro" id="IPR046531">
    <property type="entry name" value="DUF6596"/>
</dbReference>
<dbReference type="EMBL" id="JBHSLD010000007">
    <property type="protein sequence ID" value="MFC5380859.1"/>
    <property type="molecule type" value="Genomic_DNA"/>
</dbReference>
<comment type="caution">
    <text evidence="3">The sequence shown here is derived from an EMBL/GenBank/DDBJ whole genome shotgun (WGS) entry which is preliminary data.</text>
</comment>
<sequence>MREEDGDASRDAVEVVVRESYGRLVAYLAVRTRDVAAAEDALSDALVAALRTWPERGVPERPEAWLLTAARRGHLDTLRRRTTAERALPELARLADEHAQAGPASTVPDTRLQLMFACAHPAIAPAVRGPLMLQVVLGLDAVRIGRVHLVPATTMGQRLVRAKAKIAAAGIPFAVPEGAELPARLGAVLDALHAAYTAGWDEAATPDGEPPGRGDDLTGEVLRLTRLVVRRLPEEPEARGLLAAVLHVHARRGARRDGAGRFVPLAEQDPQRWDADLVREAEEHLLLAQQAGVVGPYQLMGAVQSVHAHRAVTGRTDHVALARLYEGLVALQPTTGAKVAHAAAVLAAHGSVPALAILDALAREDARSAGYQPYWVVRAATLADLDPAAAGAARRRAADLTHDPAVRDHLVRA</sequence>
<evidence type="ECO:0000259" key="2">
    <source>
        <dbReference type="Pfam" id="PF20239"/>
    </source>
</evidence>
<gene>
    <name evidence="3" type="ORF">ACFPJ6_08655</name>
</gene>
<feature type="domain" description="RNA polymerase sigma-70 region 2" evidence="1">
    <location>
        <begin position="19"/>
        <end position="82"/>
    </location>
</feature>
<dbReference type="Gene3D" id="1.10.1740.10">
    <property type="match status" value="1"/>
</dbReference>
<reference evidence="4" key="1">
    <citation type="journal article" date="2019" name="Int. J. Syst. Evol. Microbiol.">
        <title>The Global Catalogue of Microorganisms (GCM) 10K type strain sequencing project: providing services to taxonomists for standard genome sequencing and annotation.</title>
        <authorList>
            <consortium name="The Broad Institute Genomics Platform"/>
            <consortium name="The Broad Institute Genome Sequencing Center for Infectious Disease"/>
            <person name="Wu L."/>
            <person name="Ma J."/>
        </authorList>
    </citation>
    <scope>NUCLEOTIDE SEQUENCE [LARGE SCALE GENOMIC DNA]</scope>
    <source>
        <strain evidence="4">CCUG 43114</strain>
    </source>
</reference>
<dbReference type="PANTHER" id="PTHR47756">
    <property type="entry name" value="BLL6612 PROTEIN-RELATED"/>
    <property type="match status" value="1"/>
</dbReference>
<protein>
    <submittedName>
        <fullName evidence="3">RNA polymerase sigma factor</fullName>
    </submittedName>
</protein>
<dbReference type="Proteomes" id="UP001596122">
    <property type="component" value="Unassembled WGS sequence"/>
</dbReference>
<dbReference type="InterPro" id="IPR013325">
    <property type="entry name" value="RNA_pol_sigma_r2"/>
</dbReference>
<dbReference type="Pfam" id="PF20239">
    <property type="entry name" value="DUF6596"/>
    <property type="match status" value="1"/>
</dbReference>